<dbReference type="STRING" id="391625.PPSIR1_30651"/>
<evidence type="ECO:0000256" key="1">
    <source>
        <dbReference type="SAM" id="MobiDB-lite"/>
    </source>
</evidence>
<gene>
    <name evidence="3" type="ORF">PPSIR1_30651</name>
</gene>
<protein>
    <recommendedName>
        <fullName evidence="2">Thioredoxin domain-containing protein</fullName>
    </recommendedName>
</protein>
<dbReference type="InterPro" id="IPR013766">
    <property type="entry name" value="Thioredoxin_domain"/>
</dbReference>
<dbReference type="Gene3D" id="3.40.30.10">
    <property type="entry name" value="Glutaredoxin"/>
    <property type="match status" value="1"/>
</dbReference>
<dbReference type="InterPro" id="IPR012336">
    <property type="entry name" value="Thioredoxin-like_fold"/>
</dbReference>
<name>A6GAE3_9BACT</name>
<evidence type="ECO:0000313" key="3">
    <source>
        <dbReference type="EMBL" id="EDM77131.1"/>
    </source>
</evidence>
<evidence type="ECO:0000259" key="2">
    <source>
        <dbReference type="PROSITE" id="PS51352"/>
    </source>
</evidence>
<dbReference type="eggNOG" id="COG0526">
    <property type="taxonomic scope" value="Bacteria"/>
</dbReference>
<feature type="region of interest" description="Disordered" evidence="1">
    <location>
        <begin position="170"/>
        <end position="199"/>
    </location>
</feature>
<feature type="domain" description="Thioredoxin" evidence="2">
    <location>
        <begin position="482"/>
        <end position="644"/>
    </location>
</feature>
<sequence>MAHWTCMRHLPRSFPRQVSRLAASTLAAFALACATPADPEGGATAPGADATADAQTQGPTTLRGSVVGHDGERMALAHAHIVRSVRAPAEPVDVDADGRFELSLEGQGFIELMFTGVGHAQASVHVPLDGGVHELQVTLGTHERPESYAERESIAGFGFFQGWPELEAEAEAEAEAKADATPGAGEGQGKPAPSPGERVGFEFEPQADGTFLAKVKLNPADLELGATEFRYQLASATNSSRTINGTEAASFVYDGGGDYFSVVRVEPGAETLELRFDPAAMTPPGLPGKVAASTPDDPSSDFGAIVALDWRLSALSSELWAEAMAESEAEPEEADALRERVQQAVIDQTADAVRTLEGAVRTAGLVIWAEQLAPEFEADAALVDELFATLEPDDAAWSLRPWALSQALKLSPKPDYRDRAVREHPDAKVVGAVLLGILWANQSPDEAAVQASKAAYEALQDPRFEGTMYAHMAGQYDPDRATAPGKAMPAFSLPRLGGGDPITSEGMAGQVYALDFWATWCAPCVADLPELHAVYAALNGAEVAPAKAGEAPAPADYRALDLGARRVEIISVSWDDAGETVSRYRENDWPMPWLHSVPSMEERQVLSERFNVIGVPTMIVVDGEGTILASGLSVRAKQLGELLSEG</sequence>
<dbReference type="Pfam" id="PF13905">
    <property type="entry name" value="Thioredoxin_8"/>
    <property type="match status" value="1"/>
</dbReference>
<dbReference type="PANTHER" id="PTHR42852">
    <property type="entry name" value="THIOL:DISULFIDE INTERCHANGE PROTEIN DSBE"/>
    <property type="match status" value="1"/>
</dbReference>
<dbReference type="AlphaFoldDB" id="A6GAE3"/>
<accession>A6GAE3</accession>
<dbReference type="CDD" id="cd02966">
    <property type="entry name" value="TlpA_like_family"/>
    <property type="match status" value="1"/>
</dbReference>
<dbReference type="EMBL" id="ABCS01000051">
    <property type="protein sequence ID" value="EDM77131.1"/>
    <property type="molecule type" value="Genomic_DNA"/>
</dbReference>
<dbReference type="SUPFAM" id="SSF52833">
    <property type="entry name" value="Thioredoxin-like"/>
    <property type="match status" value="1"/>
</dbReference>
<dbReference type="PROSITE" id="PS51352">
    <property type="entry name" value="THIOREDOXIN_2"/>
    <property type="match status" value="1"/>
</dbReference>
<dbReference type="InterPro" id="IPR036249">
    <property type="entry name" value="Thioredoxin-like_sf"/>
</dbReference>
<keyword evidence="4" id="KW-1185">Reference proteome</keyword>
<reference evidence="3 4" key="1">
    <citation type="submission" date="2007-06" db="EMBL/GenBank/DDBJ databases">
        <authorList>
            <person name="Shimkets L."/>
            <person name="Ferriera S."/>
            <person name="Johnson J."/>
            <person name="Kravitz S."/>
            <person name="Beeson K."/>
            <person name="Sutton G."/>
            <person name="Rogers Y.-H."/>
            <person name="Friedman R."/>
            <person name="Frazier M."/>
            <person name="Venter J.C."/>
        </authorList>
    </citation>
    <scope>NUCLEOTIDE SEQUENCE [LARGE SCALE GENOMIC DNA]</scope>
    <source>
        <strain evidence="3 4">SIR-1</strain>
    </source>
</reference>
<dbReference type="InterPro" id="IPR050553">
    <property type="entry name" value="Thioredoxin_ResA/DsbE_sf"/>
</dbReference>
<feature type="region of interest" description="Disordered" evidence="1">
    <location>
        <begin position="39"/>
        <end position="59"/>
    </location>
</feature>
<dbReference type="PANTHER" id="PTHR42852:SF13">
    <property type="entry name" value="PROTEIN DIPZ"/>
    <property type="match status" value="1"/>
</dbReference>
<proteinExistence type="predicted"/>
<organism evidence="3 4">
    <name type="scientific">Plesiocystis pacifica SIR-1</name>
    <dbReference type="NCBI Taxonomy" id="391625"/>
    <lineage>
        <taxon>Bacteria</taxon>
        <taxon>Pseudomonadati</taxon>
        <taxon>Myxococcota</taxon>
        <taxon>Polyangia</taxon>
        <taxon>Nannocystales</taxon>
        <taxon>Nannocystaceae</taxon>
        <taxon>Plesiocystis</taxon>
    </lineage>
</organism>
<dbReference type="Proteomes" id="UP000005801">
    <property type="component" value="Unassembled WGS sequence"/>
</dbReference>
<comment type="caution">
    <text evidence="3">The sequence shown here is derived from an EMBL/GenBank/DDBJ whole genome shotgun (WGS) entry which is preliminary data.</text>
</comment>
<evidence type="ECO:0000313" key="4">
    <source>
        <dbReference type="Proteomes" id="UP000005801"/>
    </source>
</evidence>